<organism evidence="1 2">
    <name type="scientific">Bauhinia variegata</name>
    <name type="common">Purple orchid tree</name>
    <name type="synonym">Phanera variegata</name>
    <dbReference type="NCBI Taxonomy" id="167791"/>
    <lineage>
        <taxon>Eukaryota</taxon>
        <taxon>Viridiplantae</taxon>
        <taxon>Streptophyta</taxon>
        <taxon>Embryophyta</taxon>
        <taxon>Tracheophyta</taxon>
        <taxon>Spermatophyta</taxon>
        <taxon>Magnoliopsida</taxon>
        <taxon>eudicotyledons</taxon>
        <taxon>Gunneridae</taxon>
        <taxon>Pentapetalae</taxon>
        <taxon>rosids</taxon>
        <taxon>fabids</taxon>
        <taxon>Fabales</taxon>
        <taxon>Fabaceae</taxon>
        <taxon>Cercidoideae</taxon>
        <taxon>Cercideae</taxon>
        <taxon>Bauhiniinae</taxon>
        <taxon>Bauhinia</taxon>
    </lineage>
</organism>
<comment type="caution">
    <text evidence="1">The sequence shown here is derived from an EMBL/GenBank/DDBJ whole genome shotgun (WGS) entry which is preliminary data.</text>
</comment>
<accession>A0ACB9PYY3</accession>
<keyword evidence="2" id="KW-1185">Reference proteome</keyword>
<gene>
    <name evidence="1" type="ORF">L6164_002078</name>
</gene>
<proteinExistence type="predicted"/>
<protein>
    <submittedName>
        <fullName evidence="1">Uncharacterized protein</fullName>
    </submittedName>
</protein>
<evidence type="ECO:0000313" key="1">
    <source>
        <dbReference type="EMBL" id="KAI4353104.1"/>
    </source>
</evidence>
<name>A0ACB9PYY3_BAUVA</name>
<dbReference type="EMBL" id="CM039427">
    <property type="protein sequence ID" value="KAI4353104.1"/>
    <property type="molecule type" value="Genomic_DNA"/>
</dbReference>
<reference evidence="1 2" key="1">
    <citation type="journal article" date="2022" name="DNA Res.">
        <title>Chromosomal-level genome assembly of the orchid tree Bauhinia variegata (Leguminosae; Cercidoideae) supports the allotetraploid origin hypothesis of Bauhinia.</title>
        <authorList>
            <person name="Zhong Y."/>
            <person name="Chen Y."/>
            <person name="Zheng D."/>
            <person name="Pang J."/>
            <person name="Liu Y."/>
            <person name="Luo S."/>
            <person name="Meng S."/>
            <person name="Qian L."/>
            <person name="Wei D."/>
            <person name="Dai S."/>
            <person name="Zhou R."/>
        </authorList>
    </citation>
    <scope>NUCLEOTIDE SEQUENCE [LARGE SCALE GENOMIC DNA]</scope>
    <source>
        <strain evidence="1">BV-YZ2020</strain>
    </source>
</reference>
<dbReference type="Proteomes" id="UP000828941">
    <property type="component" value="Chromosome 2"/>
</dbReference>
<evidence type="ECO:0000313" key="2">
    <source>
        <dbReference type="Proteomes" id="UP000828941"/>
    </source>
</evidence>
<sequence>MAILDELVIGKYDSTINITDTDRISQLPESLLHQILSLLPESEAARTIFLSKIWRRAWKSHPRIFNFSFCFPYSDYSSYDDDDGYLKSKTVDEGKRVLGFFNEILSVLSQRLHKVMFIEIFQLSLPLYVPESESHVSKILDLLTKHRVGEIEIHLAPQIQLTSKSYGYSFEFNYNYTPLPSNITDAKLLDGLNLEGFQFKEGMFKGAMFSSLKKLSLVDCAINPKTIYDLLACCPLLEIFHLHHYAREAFPSLKICGHSKLKKVSLKGFTKWVQISLPNLETLSIYLYYGGNIFKCPNLKTLKIACDCISNKMINEFTSKFRSLETLILDGRCCSKRIQIATHKLRGLALLFGGQPPLVNIEAPNLCWYKYVARELLHCGNCINSNSLSHVHLQFSFSRDIGPAWFLHLRENLAMFHQQVTVIVELMLNWTNMNHFDPAELGNFSSVPTPPQLECLKLVDVPEQIDYKALLDCLLWSCHPNYLTCNEVPLGVQPEFQHTHDEFIEFLCRELIYTTEESVVCCEEEQNFKCWRHYKKYAEIVDEKYDEIKISEGHHAKALSETNVDSHMKELIKFMLEWFF</sequence>